<evidence type="ECO:0000313" key="2">
    <source>
        <dbReference type="EMBL" id="JAT20204.1"/>
    </source>
</evidence>
<dbReference type="EMBL" id="GEBQ01019773">
    <property type="protein sequence ID" value="JAT20204.1"/>
    <property type="molecule type" value="Transcribed_RNA"/>
</dbReference>
<dbReference type="AlphaFoldDB" id="A0A1B6L9J6"/>
<evidence type="ECO:0000256" key="1">
    <source>
        <dbReference type="SAM" id="MobiDB-lite"/>
    </source>
</evidence>
<gene>
    <name evidence="2" type="ORF">g.25893</name>
</gene>
<proteinExistence type="predicted"/>
<feature type="compositionally biased region" description="Basic and acidic residues" evidence="1">
    <location>
        <begin position="91"/>
        <end position="105"/>
    </location>
</feature>
<reference evidence="2" key="1">
    <citation type="submission" date="2015-11" db="EMBL/GenBank/DDBJ databases">
        <title>De novo transcriptome assembly of four potential Pierce s Disease insect vectors from Arizona vineyards.</title>
        <authorList>
            <person name="Tassone E.E."/>
        </authorList>
    </citation>
    <scope>NUCLEOTIDE SEQUENCE</scope>
</reference>
<feature type="region of interest" description="Disordered" evidence="1">
    <location>
        <begin position="82"/>
        <end position="112"/>
    </location>
</feature>
<sequence>MILYLLLFISVIMAVSNLTGSSTFKTASENDELALKNEGLESTFDYDSGNTDPDKHDVIHYECTSEKDMPCKQLANYYARGNAQNKVPDNTNRKEKQSNSKDKVIEPNPKLTTMKTTSKHNPEVMMIQSIPTTMKSKYEPTVITQYNRYPLWFQNILDFKTRLLEKTFNFVRQMVARTPQNY</sequence>
<organism evidence="2">
    <name type="scientific">Graphocephala atropunctata</name>
    <dbReference type="NCBI Taxonomy" id="36148"/>
    <lineage>
        <taxon>Eukaryota</taxon>
        <taxon>Metazoa</taxon>
        <taxon>Ecdysozoa</taxon>
        <taxon>Arthropoda</taxon>
        <taxon>Hexapoda</taxon>
        <taxon>Insecta</taxon>
        <taxon>Pterygota</taxon>
        <taxon>Neoptera</taxon>
        <taxon>Paraneoptera</taxon>
        <taxon>Hemiptera</taxon>
        <taxon>Auchenorrhyncha</taxon>
        <taxon>Membracoidea</taxon>
        <taxon>Cicadellidae</taxon>
        <taxon>Cicadellinae</taxon>
        <taxon>Cicadellini</taxon>
        <taxon>Graphocephala</taxon>
    </lineage>
</organism>
<accession>A0A1B6L9J6</accession>
<protein>
    <submittedName>
        <fullName evidence="2">Uncharacterized protein</fullName>
    </submittedName>
</protein>
<name>A0A1B6L9J6_9HEMI</name>